<dbReference type="Pfam" id="PF06240">
    <property type="entry name" value="COXG"/>
    <property type="match status" value="1"/>
</dbReference>
<dbReference type="PANTHER" id="PTHR38588">
    <property type="entry name" value="BLL0334 PROTEIN"/>
    <property type="match status" value="1"/>
</dbReference>
<geneLocation type="plasmid" evidence="1">
    <name>pNSL1</name>
</geneLocation>
<evidence type="ECO:0000313" key="1">
    <source>
        <dbReference type="EMBL" id="AIU93899.1"/>
    </source>
</evidence>
<reference evidence="1" key="1">
    <citation type="submission" date="2014-03" db="EMBL/GenBank/DDBJ databases">
        <authorList>
            <person name="Zhang G."/>
            <person name="Zhu L."/>
            <person name="Fang P."/>
        </authorList>
    </citation>
    <scope>NUCLEOTIDE SEQUENCE</scope>
    <source>
        <strain evidence="1">NS1</strain>
        <plasmid evidence="1">pNSL1</plasmid>
    </source>
</reference>
<name>A0A097SQV1_9NOCA</name>
<dbReference type="PANTHER" id="PTHR38588:SF1">
    <property type="entry name" value="BLL0334 PROTEIN"/>
    <property type="match status" value="1"/>
</dbReference>
<dbReference type="EMBL" id="KJ605395">
    <property type="protein sequence ID" value="AIU93899.1"/>
    <property type="molecule type" value="Genomic_DNA"/>
</dbReference>
<evidence type="ECO:0008006" key="2">
    <source>
        <dbReference type="Google" id="ProtNLM"/>
    </source>
</evidence>
<organism evidence="1">
    <name type="scientific">Rhodococcus sp. NS1</name>
    <dbReference type="NCBI Taxonomy" id="402236"/>
    <lineage>
        <taxon>Bacteria</taxon>
        <taxon>Bacillati</taxon>
        <taxon>Actinomycetota</taxon>
        <taxon>Actinomycetes</taxon>
        <taxon>Mycobacteriales</taxon>
        <taxon>Nocardiaceae</taxon>
        <taxon>Rhodococcus</taxon>
    </lineage>
</organism>
<gene>
    <name evidence="1" type="ORF">LRS1606.465</name>
</gene>
<proteinExistence type="predicted"/>
<sequence length="143" mass="15930">MKLENTFRIAVPIDESWRVLLDIERVVPCVPGATITSHDGDKYSGNIKVKVGPIALKYAGIIEVRSTNEAAKVVVFEGSGREARGNGTANAVITYRMSESDGHTDVFVQIELDITRQARAIRTWSARRGLQQAHRAVRHHPRR</sequence>
<accession>A0A097SQV1</accession>
<dbReference type="InterPro" id="IPR023393">
    <property type="entry name" value="START-like_dom_sf"/>
</dbReference>
<dbReference type="AlphaFoldDB" id="A0A097SQV1"/>
<protein>
    <recommendedName>
        <fullName evidence="2">Carbon monoxide dehydrogenase subunit G</fullName>
    </recommendedName>
</protein>
<keyword evidence="1" id="KW-0614">Plasmid</keyword>
<dbReference type="Gene3D" id="3.30.530.20">
    <property type="match status" value="1"/>
</dbReference>
<dbReference type="CDD" id="cd07823">
    <property type="entry name" value="SRPBCC_5"/>
    <property type="match status" value="1"/>
</dbReference>
<dbReference type="InterPro" id="IPR010419">
    <property type="entry name" value="CO_DH_gsu"/>
</dbReference>
<dbReference type="SUPFAM" id="SSF55961">
    <property type="entry name" value="Bet v1-like"/>
    <property type="match status" value="1"/>
</dbReference>